<dbReference type="GeneID" id="112916157"/>
<feature type="compositionally biased region" description="Basic and acidic residues" evidence="10">
    <location>
        <begin position="388"/>
        <end position="399"/>
    </location>
</feature>
<feature type="DNA-binding region" description="HMG box" evidence="9">
    <location>
        <begin position="403"/>
        <end position="471"/>
    </location>
</feature>
<dbReference type="InterPro" id="IPR009071">
    <property type="entry name" value="HMG_box_dom"/>
</dbReference>
<dbReference type="Gene3D" id="1.10.30.10">
    <property type="entry name" value="High mobility group box domain"/>
    <property type="match status" value="1"/>
</dbReference>
<feature type="region of interest" description="Disordered" evidence="10">
    <location>
        <begin position="600"/>
        <end position="690"/>
    </location>
</feature>
<evidence type="ECO:0000313" key="13">
    <source>
        <dbReference type="RefSeq" id="XP_072596142.1"/>
    </source>
</evidence>
<reference evidence="13" key="1">
    <citation type="submission" date="2025-08" db="UniProtKB">
        <authorList>
            <consortium name="RefSeq"/>
        </authorList>
    </citation>
    <scope>IDENTIFICATION</scope>
    <source>
        <tissue evidence="13">Cell line</tissue>
    </source>
</reference>
<dbReference type="PANTHER" id="PTHR10373:SF32">
    <property type="entry name" value="TRANSCRIPTION FACTOR 7-LIKE 2"/>
    <property type="match status" value="1"/>
</dbReference>
<dbReference type="RefSeq" id="XP_072596142.1">
    <property type="nucleotide sequence ID" value="XM_072740041.1"/>
</dbReference>
<evidence type="ECO:0000259" key="11">
    <source>
        <dbReference type="PROSITE" id="PS50118"/>
    </source>
</evidence>
<evidence type="ECO:0000256" key="10">
    <source>
        <dbReference type="SAM" id="MobiDB-lite"/>
    </source>
</evidence>
<dbReference type="Pfam" id="PF00505">
    <property type="entry name" value="HMG_box"/>
    <property type="match status" value="1"/>
</dbReference>
<feature type="region of interest" description="Disordered" evidence="10">
    <location>
        <begin position="371"/>
        <end position="403"/>
    </location>
</feature>
<feature type="compositionally biased region" description="Gly residues" evidence="10">
    <location>
        <begin position="1"/>
        <end position="11"/>
    </location>
</feature>
<keyword evidence="12" id="KW-1185">Reference proteome</keyword>
<feature type="compositionally biased region" description="Low complexity" evidence="10">
    <location>
        <begin position="635"/>
        <end position="661"/>
    </location>
</feature>
<dbReference type="PROSITE" id="PS50118">
    <property type="entry name" value="HMG_BOX_2"/>
    <property type="match status" value="1"/>
</dbReference>
<keyword evidence="5 9" id="KW-0238">DNA-binding</keyword>
<evidence type="ECO:0000256" key="5">
    <source>
        <dbReference type="ARBA" id="ARBA00023125"/>
    </source>
</evidence>
<feature type="compositionally biased region" description="Pro residues" evidence="10">
    <location>
        <begin position="545"/>
        <end position="560"/>
    </location>
</feature>
<keyword evidence="7" id="KW-0804">Transcription</keyword>
<protein>
    <submittedName>
        <fullName evidence="13">Transcription factor 7-like 2 isoform X8</fullName>
    </submittedName>
</protein>
<evidence type="ECO:0000256" key="2">
    <source>
        <dbReference type="ARBA" id="ARBA00006569"/>
    </source>
</evidence>
<dbReference type="PANTHER" id="PTHR10373">
    <property type="entry name" value="TRANSCRIPTION FACTOR 7 FAMILY MEMBER"/>
    <property type="match status" value="1"/>
</dbReference>
<evidence type="ECO:0000256" key="8">
    <source>
        <dbReference type="ARBA" id="ARBA00023242"/>
    </source>
</evidence>
<keyword evidence="3" id="KW-0879">Wnt signaling pathway</keyword>
<feature type="region of interest" description="Disordered" evidence="10">
    <location>
        <begin position="262"/>
        <end position="282"/>
    </location>
</feature>
<dbReference type="InterPro" id="IPR024940">
    <property type="entry name" value="TCF/LEF"/>
</dbReference>
<comment type="subcellular location">
    <subcellularLocation>
        <location evidence="1">Nucleus</location>
    </subcellularLocation>
</comment>
<evidence type="ECO:0000256" key="6">
    <source>
        <dbReference type="ARBA" id="ARBA00023159"/>
    </source>
</evidence>
<dbReference type="Proteomes" id="UP001652641">
    <property type="component" value="Chromosome 15"/>
</dbReference>
<feature type="compositionally biased region" description="Pro residues" evidence="10">
    <location>
        <begin position="662"/>
        <end position="680"/>
    </location>
</feature>
<dbReference type="InterPro" id="IPR027397">
    <property type="entry name" value="Catenin-bd_sf"/>
</dbReference>
<comment type="similarity">
    <text evidence="2">Belongs to the TCF/LEF family.</text>
</comment>
<dbReference type="Gene3D" id="4.10.900.10">
    <property type="entry name" value="TCF3-CBD (Catenin binding domain)"/>
    <property type="match status" value="1"/>
</dbReference>
<keyword evidence="6" id="KW-0010">Activator</keyword>
<evidence type="ECO:0000256" key="1">
    <source>
        <dbReference type="ARBA" id="ARBA00004123"/>
    </source>
</evidence>
<feature type="compositionally biased region" description="Basic and acidic residues" evidence="10">
    <location>
        <begin position="19"/>
        <end position="43"/>
    </location>
</feature>
<dbReference type="SMART" id="SM01366">
    <property type="entry name" value="c-clamp"/>
    <property type="match status" value="1"/>
</dbReference>
<keyword evidence="8 9" id="KW-0539">Nucleus</keyword>
<feature type="region of interest" description="Disordered" evidence="10">
    <location>
        <begin position="471"/>
        <end position="497"/>
    </location>
</feature>
<proteinExistence type="inferred from homology"/>
<evidence type="ECO:0000256" key="9">
    <source>
        <dbReference type="PROSITE-ProRule" id="PRU00267"/>
    </source>
</evidence>
<sequence>MPQLNGGGGDDLGANDELISFKDEGEQEEKSSENSSAERDLADVKSSLVNESETNQNSSSDSEAERRPPPRSESFRDKSRESLEEAAKRQDGGLFKGPPYPGYPFIMIPDLTSPYLPNGSLSPTARTLHFQSGSTHYSAYKTIEHQIAIQYLQMKWPLLDVQAGTLQSRQALKDARSPSPAHIVQCPLPCCTQGHDCQHFYPPSDFTVSTQVFRDMKRSHSLHKVGEPWCLESNKVPVVQHPHHVHPLTPLITYSNEHFTPGNPPPHLPADVDPKTGIPRPPHPPDISPYYPLSPGTVGQIPHPLGWLVPQQGQPVYPITTGGFRHPYPTALTVNASMSSFLSSRFPPHMVPPHHTLHTTGIPHPAIVTPTVKQESSQSDVGSLHSSKHQDSKKEEEKKKPHIKKPLNAFMLYMKEMRAKVVAECTLKESAAINQILGRRWHALSREEQAKYYELARKERQLHMQLYPGWSARDNYGKKKKRKRDKQPGETNDANTPKKCRALFGLDRQTLWCKPCRRKKKCVRYIQGEGSCLSPPSSDGSLLDSPPPSPHLLGSPPPDAKPQTEQTQPLSLSLKPDPLAHLSLMPPPPALLLAEAAHGKAPGLCPNGALDLPPAALQPPGLPLPLPLPLPSASPSPAALAQPSTSSLHSHGAGAGALAGSQPPPPPPPPPPPQPQPQPQPLSLVTKSLE</sequence>
<feature type="compositionally biased region" description="Basic and acidic residues" evidence="10">
    <location>
        <begin position="63"/>
        <end position="91"/>
    </location>
</feature>
<evidence type="ECO:0000313" key="12">
    <source>
        <dbReference type="Proteomes" id="UP001652641"/>
    </source>
</evidence>
<feature type="region of interest" description="Disordered" evidence="10">
    <location>
        <begin position="1"/>
        <end position="96"/>
    </location>
</feature>
<dbReference type="SUPFAM" id="SSF47095">
    <property type="entry name" value="HMG-box"/>
    <property type="match status" value="1"/>
</dbReference>
<gene>
    <name evidence="13" type="primary">TCF7L2</name>
</gene>
<organism evidence="12 13">
    <name type="scientific">Vulpes vulpes</name>
    <name type="common">Red fox</name>
    <dbReference type="NCBI Taxonomy" id="9627"/>
    <lineage>
        <taxon>Eukaryota</taxon>
        <taxon>Metazoa</taxon>
        <taxon>Chordata</taxon>
        <taxon>Craniata</taxon>
        <taxon>Vertebrata</taxon>
        <taxon>Euteleostomi</taxon>
        <taxon>Mammalia</taxon>
        <taxon>Eutheria</taxon>
        <taxon>Laurasiatheria</taxon>
        <taxon>Carnivora</taxon>
        <taxon>Caniformia</taxon>
        <taxon>Canidae</taxon>
        <taxon>Vulpes</taxon>
    </lineage>
</organism>
<feature type="compositionally biased region" description="Polar residues" evidence="10">
    <location>
        <begin position="371"/>
        <end position="381"/>
    </location>
</feature>
<dbReference type="InterPro" id="IPR036910">
    <property type="entry name" value="HMG_box_dom_sf"/>
</dbReference>
<dbReference type="CDD" id="cd21996">
    <property type="entry name" value="HMG-box_TCF7-like"/>
    <property type="match status" value="1"/>
</dbReference>
<feature type="region of interest" description="Disordered" evidence="10">
    <location>
        <begin position="531"/>
        <end position="586"/>
    </location>
</feature>
<accession>A0ABM4Z0S6</accession>
<dbReference type="Pfam" id="PF08347">
    <property type="entry name" value="CTNNB1_binding"/>
    <property type="match status" value="1"/>
</dbReference>
<keyword evidence="4" id="KW-0805">Transcription regulation</keyword>
<name>A0ABM4Z0S6_VULVU</name>
<feature type="domain" description="HMG box" evidence="11">
    <location>
        <begin position="403"/>
        <end position="471"/>
    </location>
</feature>
<evidence type="ECO:0000256" key="3">
    <source>
        <dbReference type="ARBA" id="ARBA00022687"/>
    </source>
</evidence>
<evidence type="ECO:0000256" key="7">
    <source>
        <dbReference type="ARBA" id="ARBA00023163"/>
    </source>
</evidence>
<evidence type="ECO:0000256" key="4">
    <source>
        <dbReference type="ARBA" id="ARBA00023015"/>
    </source>
</evidence>
<dbReference type="SMART" id="SM00398">
    <property type="entry name" value="HMG"/>
    <property type="match status" value="1"/>
</dbReference>
<feature type="compositionally biased region" description="Pro residues" evidence="10">
    <location>
        <begin position="616"/>
        <end position="634"/>
    </location>
</feature>
<dbReference type="InterPro" id="IPR013558">
    <property type="entry name" value="CTNNB1-bd_N"/>
</dbReference>
<feature type="compositionally biased region" description="Low complexity" evidence="10">
    <location>
        <begin position="531"/>
        <end position="544"/>
    </location>
</feature>
<feature type="compositionally biased region" description="Polar residues" evidence="10">
    <location>
        <begin position="47"/>
        <end position="57"/>
    </location>
</feature>